<protein>
    <submittedName>
        <fullName evidence="1">Uncharacterized protein</fullName>
    </submittedName>
</protein>
<reference evidence="1" key="1">
    <citation type="submission" date="2020-05" db="EMBL/GenBank/DDBJ databases">
        <title>Large-scale comparative analyses of tick genomes elucidate their genetic diversity and vector capacities.</title>
        <authorList>
            <person name="Jia N."/>
            <person name="Wang J."/>
            <person name="Shi W."/>
            <person name="Du L."/>
            <person name="Sun Y."/>
            <person name="Zhan W."/>
            <person name="Jiang J."/>
            <person name="Wang Q."/>
            <person name="Zhang B."/>
            <person name="Ji P."/>
            <person name="Sakyi L.B."/>
            <person name="Cui X."/>
            <person name="Yuan T."/>
            <person name="Jiang B."/>
            <person name="Yang W."/>
            <person name="Lam T.T.-Y."/>
            <person name="Chang Q."/>
            <person name="Ding S."/>
            <person name="Wang X."/>
            <person name="Zhu J."/>
            <person name="Ruan X."/>
            <person name="Zhao L."/>
            <person name="Wei J."/>
            <person name="Que T."/>
            <person name="Du C."/>
            <person name="Cheng J."/>
            <person name="Dai P."/>
            <person name="Han X."/>
            <person name="Huang E."/>
            <person name="Gao Y."/>
            <person name="Liu J."/>
            <person name="Shao H."/>
            <person name="Ye R."/>
            <person name="Li L."/>
            <person name="Wei W."/>
            <person name="Wang X."/>
            <person name="Wang C."/>
            <person name="Yang T."/>
            <person name="Huo Q."/>
            <person name="Li W."/>
            <person name="Guo W."/>
            <person name="Chen H."/>
            <person name="Zhou L."/>
            <person name="Ni X."/>
            <person name="Tian J."/>
            <person name="Zhou Y."/>
            <person name="Sheng Y."/>
            <person name="Liu T."/>
            <person name="Pan Y."/>
            <person name="Xia L."/>
            <person name="Li J."/>
            <person name="Zhao F."/>
            <person name="Cao W."/>
        </authorList>
    </citation>
    <scope>NUCLEOTIDE SEQUENCE</scope>
    <source>
        <strain evidence="1">Hyas-2018</strain>
    </source>
</reference>
<accession>A0ACB7SRL5</accession>
<evidence type="ECO:0000313" key="1">
    <source>
        <dbReference type="EMBL" id="KAH6935319.1"/>
    </source>
</evidence>
<dbReference type="EMBL" id="CM023483">
    <property type="protein sequence ID" value="KAH6935319.1"/>
    <property type="molecule type" value="Genomic_DNA"/>
</dbReference>
<dbReference type="Proteomes" id="UP000821845">
    <property type="component" value="Chromosome 3"/>
</dbReference>
<comment type="caution">
    <text evidence="1">The sequence shown here is derived from an EMBL/GenBank/DDBJ whole genome shotgun (WGS) entry which is preliminary data.</text>
</comment>
<name>A0ACB7SRL5_HYAAI</name>
<organism evidence="1 2">
    <name type="scientific">Hyalomma asiaticum</name>
    <name type="common">Tick</name>
    <dbReference type="NCBI Taxonomy" id="266040"/>
    <lineage>
        <taxon>Eukaryota</taxon>
        <taxon>Metazoa</taxon>
        <taxon>Ecdysozoa</taxon>
        <taxon>Arthropoda</taxon>
        <taxon>Chelicerata</taxon>
        <taxon>Arachnida</taxon>
        <taxon>Acari</taxon>
        <taxon>Parasitiformes</taxon>
        <taxon>Ixodida</taxon>
        <taxon>Ixodoidea</taxon>
        <taxon>Ixodidae</taxon>
        <taxon>Hyalomminae</taxon>
        <taxon>Hyalomma</taxon>
    </lineage>
</organism>
<keyword evidence="2" id="KW-1185">Reference proteome</keyword>
<proteinExistence type="predicted"/>
<evidence type="ECO:0000313" key="2">
    <source>
        <dbReference type="Proteomes" id="UP000821845"/>
    </source>
</evidence>
<gene>
    <name evidence="1" type="ORF">HPB50_005071</name>
</gene>
<sequence length="121" mass="12545">MVLQSSYLPRRRVASRSRCTQLPAKRGGTAASDCRGACNACVAYGPPCRVACSSRAAGDPLGQSQPADDDVVGSGGRLYTPHIAASNLAPTAPRRTLRRPPLGACGTRALGPATLLRRLCA</sequence>